<feature type="signal peptide" evidence="1">
    <location>
        <begin position="1"/>
        <end position="24"/>
    </location>
</feature>
<protein>
    <submittedName>
        <fullName evidence="2">Uncharacterized protein</fullName>
    </submittedName>
</protein>
<accession>A0ABT6N142</accession>
<dbReference type="Proteomes" id="UP001160625">
    <property type="component" value="Unassembled WGS sequence"/>
</dbReference>
<comment type="caution">
    <text evidence="2">The sequence shown here is derived from an EMBL/GenBank/DDBJ whole genome shotgun (WGS) entry which is preliminary data.</text>
</comment>
<keyword evidence="3" id="KW-1185">Reference proteome</keyword>
<dbReference type="RefSeq" id="WP_281044293.1">
    <property type="nucleotide sequence ID" value="NZ_JARYGZ010000001.1"/>
</dbReference>
<keyword evidence="1" id="KW-0732">Signal</keyword>
<evidence type="ECO:0000256" key="1">
    <source>
        <dbReference type="SAM" id="SignalP"/>
    </source>
</evidence>
<name>A0ABT6N142_9SPHN</name>
<dbReference type="EMBL" id="JARYGZ010000001">
    <property type="protein sequence ID" value="MDH7639025.1"/>
    <property type="molecule type" value="Genomic_DNA"/>
</dbReference>
<reference evidence="2" key="1">
    <citation type="submission" date="2023-04" db="EMBL/GenBank/DDBJ databases">
        <title>Sphingomonas sp. MAHUQ-71 isolated from rice field.</title>
        <authorList>
            <person name="Huq M.A."/>
        </authorList>
    </citation>
    <scope>NUCLEOTIDE SEQUENCE</scope>
    <source>
        <strain evidence="2">MAHUQ-71</strain>
    </source>
</reference>
<gene>
    <name evidence="2" type="ORF">QGN17_09820</name>
</gene>
<feature type="chain" id="PRO_5046351357" evidence="1">
    <location>
        <begin position="25"/>
        <end position="223"/>
    </location>
</feature>
<sequence length="223" mass="22469">MGIVNKWVAGLVLAATGAVAPAQAGCWNMRETSAAQVREMQTMLMVAALRCRAAHIDISADYDGFVIAQKDAIAAANLVIKQHFAAAGGAQADYDRFATSLANGFGDDATTEASCAEAAALAHEGSAAAPAQLQQVADARVFPASLPGGVCDAPARPVTMALATPATAEALPPIVALAAPQPTPQQPVALPADVVAALTVLAHYRVAEAAPAAGSPTRTALAH</sequence>
<proteinExistence type="predicted"/>
<organism evidence="2 3">
    <name type="scientific">Sphingomonas oryzagri</name>
    <dbReference type="NCBI Taxonomy" id="3042314"/>
    <lineage>
        <taxon>Bacteria</taxon>
        <taxon>Pseudomonadati</taxon>
        <taxon>Pseudomonadota</taxon>
        <taxon>Alphaproteobacteria</taxon>
        <taxon>Sphingomonadales</taxon>
        <taxon>Sphingomonadaceae</taxon>
        <taxon>Sphingomonas</taxon>
    </lineage>
</organism>
<evidence type="ECO:0000313" key="2">
    <source>
        <dbReference type="EMBL" id="MDH7639025.1"/>
    </source>
</evidence>
<evidence type="ECO:0000313" key="3">
    <source>
        <dbReference type="Proteomes" id="UP001160625"/>
    </source>
</evidence>